<proteinExistence type="predicted"/>
<protein>
    <submittedName>
        <fullName evidence="1">Uncharacterized protein</fullName>
    </submittedName>
</protein>
<organism evidence="1 2">
    <name type="scientific">Dallia pectoralis</name>
    <name type="common">Alaska blackfish</name>
    <dbReference type="NCBI Taxonomy" id="75939"/>
    <lineage>
        <taxon>Eukaryota</taxon>
        <taxon>Metazoa</taxon>
        <taxon>Chordata</taxon>
        <taxon>Craniata</taxon>
        <taxon>Vertebrata</taxon>
        <taxon>Euteleostomi</taxon>
        <taxon>Actinopterygii</taxon>
        <taxon>Neopterygii</taxon>
        <taxon>Teleostei</taxon>
        <taxon>Protacanthopterygii</taxon>
        <taxon>Esociformes</taxon>
        <taxon>Umbridae</taxon>
        <taxon>Dallia</taxon>
    </lineage>
</organism>
<evidence type="ECO:0000313" key="1">
    <source>
        <dbReference type="EMBL" id="KAJ8006129.1"/>
    </source>
</evidence>
<reference evidence="1" key="1">
    <citation type="submission" date="2021-05" db="EMBL/GenBank/DDBJ databases">
        <authorList>
            <person name="Pan Q."/>
            <person name="Jouanno E."/>
            <person name="Zahm M."/>
            <person name="Klopp C."/>
            <person name="Cabau C."/>
            <person name="Louis A."/>
            <person name="Berthelot C."/>
            <person name="Parey E."/>
            <person name="Roest Crollius H."/>
            <person name="Montfort J."/>
            <person name="Robinson-Rechavi M."/>
            <person name="Bouchez O."/>
            <person name="Lampietro C."/>
            <person name="Lopez Roques C."/>
            <person name="Donnadieu C."/>
            <person name="Postlethwait J."/>
            <person name="Bobe J."/>
            <person name="Dillon D."/>
            <person name="Chandos A."/>
            <person name="von Hippel F."/>
            <person name="Guiguen Y."/>
        </authorList>
    </citation>
    <scope>NUCLEOTIDE SEQUENCE</scope>
    <source>
        <strain evidence="1">YG-Jan2019</strain>
    </source>
</reference>
<name>A0ACC2GR35_DALPE</name>
<gene>
    <name evidence="1" type="ORF">DPEC_G00125040</name>
</gene>
<comment type="caution">
    <text evidence="1">The sequence shown here is derived from an EMBL/GenBank/DDBJ whole genome shotgun (WGS) entry which is preliminary data.</text>
</comment>
<keyword evidence="2" id="KW-1185">Reference proteome</keyword>
<dbReference type="EMBL" id="CM055737">
    <property type="protein sequence ID" value="KAJ8006129.1"/>
    <property type="molecule type" value="Genomic_DNA"/>
</dbReference>
<dbReference type="Proteomes" id="UP001157502">
    <property type="component" value="Chromosome 10"/>
</dbReference>
<accession>A0ACC2GR35</accession>
<sequence length="340" mass="38305">MSGLVRQIRLASEPSTPYFLRVDWLEDLGAGFTLALSDGRAAFLGEVSEEDVIRGANALGVKRRLYVDDLRQALTSRGEGRRGYGGPETEYQFHLSADNRSLSYKKKTQKCVWMNVGAVELHPAPDPVELNREMVGHTLGHVADLEAENRLLEEENQTLRQEKQHLLAEMERHVKAVKSMEGDTFSRSVIVLDEKRAKIRDLEDTIRRAGGHHQTSWRTPSDELEDTIRRAGGHHQTSWRNGTGITVTPETVDSSKEEQDEEKKEAEVEQEEDEDEEDDLSQSFHTSQAATVLIRGVSSQTSSMEDAECDSQDVLPSRKRQLCYPHIPGSKVKKPSSDRE</sequence>
<evidence type="ECO:0000313" key="2">
    <source>
        <dbReference type="Proteomes" id="UP001157502"/>
    </source>
</evidence>